<protein>
    <recommendedName>
        <fullName evidence="8">RRM domain-containing protein</fullName>
    </recommendedName>
</protein>
<dbReference type="InterPro" id="IPR003954">
    <property type="entry name" value="RRM_euk-type"/>
</dbReference>
<dbReference type="GO" id="GO:0005686">
    <property type="term" value="C:U2 snRNP"/>
    <property type="evidence" value="ECO:0007669"/>
    <property type="project" value="TreeGrafter"/>
</dbReference>
<feature type="region of interest" description="Disordered" evidence="7">
    <location>
        <begin position="1"/>
        <end position="24"/>
    </location>
</feature>
<dbReference type="CDD" id="cd12281">
    <property type="entry name" value="RRM1_TatSF1_like"/>
    <property type="match status" value="1"/>
</dbReference>
<comment type="similarity">
    <text evidence="1">Belongs to the HTATSF1 family.</text>
</comment>
<dbReference type="Pfam" id="PF14237">
    <property type="entry name" value="GYF_2"/>
    <property type="match status" value="1"/>
</dbReference>
<sequence length="499" mass="56130">MSSVSSSEDNRNHQQSQYHRQQLESKYSSNCNTVVDKEWFVLAENEQHVGPYSFSEMIDHFLNGYILETTLVWSEGRSEWQPFSSISELISGISQKGAACPTPTAVPPNGDGDEFEKFQREVIEAEAEAEVDQLKNGSLFGNVAIDDCDKILPPPDGVEEFTEDDGTTYKWNGRLYVPEDNSSSMSEHYQLDEMTFMQEEEVFPTVNVADNLIKKDVVGTSESLESQHGGKRKLKDKPADKKESNKAPDGWFELKINTHVYVTGLPDDVTIEEVVEVFSKCGIIKEDPETKKPRVKIYVDRETGRVKGDALVTFLKEPSVELAMQILDGTPLRPGGMIPMSVSRAKFEQKGDRFIAKNVDSKKKKKLKKVEEKILGWGGRDDAKVSIPATVVLRNMFTPAEMRADENLRAELELDVKEECAKLGPVSSIKVYENNPQGVVLVKFKDKKDAQKCMELMKGRWFGGRQIHASEDEGLVNYGSFRDDDDARLDQYAAELDAD</sequence>
<feature type="region of interest" description="Disordered" evidence="7">
    <location>
        <begin position="221"/>
        <end position="247"/>
    </location>
</feature>
<evidence type="ECO:0000256" key="6">
    <source>
        <dbReference type="PROSITE-ProRule" id="PRU00176"/>
    </source>
</evidence>
<dbReference type="InterPro" id="IPR035979">
    <property type="entry name" value="RBD_domain_sf"/>
</dbReference>
<reference evidence="9" key="1">
    <citation type="submission" date="2018-02" db="EMBL/GenBank/DDBJ databases">
        <title>Rhizophora mucronata_Transcriptome.</title>
        <authorList>
            <person name="Meera S.P."/>
            <person name="Sreeshan A."/>
            <person name="Augustine A."/>
        </authorList>
    </citation>
    <scope>NUCLEOTIDE SEQUENCE</scope>
    <source>
        <tissue evidence="9">Leaf</tissue>
    </source>
</reference>
<dbReference type="PROSITE" id="PS50102">
    <property type="entry name" value="RRM"/>
    <property type="match status" value="2"/>
</dbReference>
<dbReference type="EMBL" id="GGEC01027322">
    <property type="protein sequence ID" value="MBX07806.1"/>
    <property type="molecule type" value="Transcribed_RNA"/>
</dbReference>
<dbReference type="SUPFAM" id="SSF54928">
    <property type="entry name" value="RNA-binding domain, RBD"/>
    <property type="match status" value="2"/>
</dbReference>
<dbReference type="SMART" id="SM00360">
    <property type="entry name" value="RRM"/>
    <property type="match status" value="2"/>
</dbReference>
<keyword evidence="2" id="KW-0507">mRNA processing</keyword>
<dbReference type="CDD" id="cd12285">
    <property type="entry name" value="RRM3_RBM39_like"/>
    <property type="match status" value="1"/>
</dbReference>
<feature type="domain" description="RRM" evidence="8">
    <location>
        <begin position="258"/>
        <end position="345"/>
    </location>
</feature>
<evidence type="ECO:0000313" key="9">
    <source>
        <dbReference type="EMBL" id="MBX07806.1"/>
    </source>
</evidence>
<organism evidence="9">
    <name type="scientific">Rhizophora mucronata</name>
    <name type="common">Asiatic mangrove</name>
    <dbReference type="NCBI Taxonomy" id="61149"/>
    <lineage>
        <taxon>Eukaryota</taxon>
        <taxon>Viridiplantae</taxon>
        <taxon>Streptophyta</taxon>
        <taxon>Embryophyta</taxon>
        <taxon>Tracheophyta</taxon>
        <taxon>Spermatophyta</taxon>
        <taxon>Magnoliopsida</taxon>
        <taxon>eudicotyledons</taxon>
        <taxon>Gunneridae</taxon>
        <taxon>Pentapetalae</taxon>
        <taxon>rosids</taxon>
        <taxon>fabids</taxon>
        <taxon>Malpighiales</taxon>
        <taxon>Rhizophoraceae</taxon>
        <taxon>Rhizophora</taxon>
    </lineage>
</organism>
<evidence type="ECO:0000256" key="1">
    <source>
        <dbReference type="ARBA" id="ARBA00007747"/>
    </source>
</evidence>
<evidence type="ECO:0000259" key="8">
    <source>
        <dbReference type="PROSITE" id="PS50102"/>
    </source>
</evidence>
<dbReference type="InterPro" id="IPR034393">
    <property type="entry name" value="TatSF1-like"/>
</dbReference>
<keyword evidence="3" id="KW-0677">Repeat</keyword>
<keyword evidence="4 6" id="KW-0694">RNA-binding</keyword>
<dbReference type="InterPro" id="IPR035445">
    <property type="entry name" value="GYF-like_dom_sf"/>
</dbReference>
<proteinExistence type="inferred from homology"/>
<dbReference type="PANTHER" id="PTHR15608:SF0">
    <property type="entry name" value="HIV TAT-SPECIFIC FACTOR 1"/>
    <property type="match status" value="1"/>
</dbReference>
<dbReference type="InterPro" id="IPR000504">
    <property type="entry name" value="RRM_dom"/>
</dbReference>
<evidence type="ECO:0000256" key="4">
    <source>
        <dbReference type="ARBA" id="ARBA00022884"/>
    </source>
</evidence>
<accession>A0A2P2KQ14</accession>
<evidence type="ECO:0000256" key="3">
    <source>
        <dbReference type="ARBA" id="ARBA00022737"/>
    </source>
</evidence>
<feature type="compositionally biased region" description="Basic and acidic residues" evidence="7">
    <location>
        <begin position="236"/>
        <end position="246"/>
    </location>
</feature>
<dbReference type="FunFam" id="3.30.70.330:FF:000329">
    <property type="entry name" value="splicing factor U2AF-associated protein 2"/>
    <property type="match status" value="1"/>
</dbReference>
<dbReference type="SMART" id="SM00361">
    <property type="entry name" value="RRM_1"/>
    <property type="match status" value="1"/>
</dbReference>
<dbReference type="AlphaFoldDB" id="A0A2P2KQ14"/>
<evidence type="ECO:0000256" key="7">
    <source>
        <dbReference type="SAM" id="MobiDB-lite"/>
    </source>
</evidence>
<dbReference type="GO" id="GO:0003723">
    <property type="term" value="F:RNA binding"/>
    <property type="evidence" value="ECO:0007669"/>
    <property type="project" value="UniProtKB-UniRule"/>
</dbReference>
<evidence type="ECO:0000256" key="5">
    <source>
        <dbReference type="ARBA" id="ARBA00023187"/>
    </source>
</evidence>
<dbReference type="InterPro" id="IPR025640">
    <property type="entry name" value="GYF_2"/>
</dbReference>
<dbReference type="InterPro" id="IPR034392">
    <property type="entry name" value="TatSF1-like_RRM1"/>
</dbReference>
<name>A0A2P2KQ14_RHIMU</name>
<dbReference type="PANTHER" id="PTHR15608">
    <property type="entry name" value="SPLICING FACTOR U2AF-ASSOCIATED PROTEIN 2"/>
    <property type="match status" value="1"/>
</dbReference>
<dbReference type="SUPFAM" id="SSF55277">
    <property type="entry name" value="GYF domain"/>
    <property type="match status" value="1"/>
</dbReference>
<dbReference type="FunFam" id="3.30.70.330:FF:000105">
    <property type="entry name" value="HIV Tat-specific factor 1 homolog"/>
    <property type="match status" value="1"/>
</dbReference>
<dbReference type="Pfam" id="PF00076">
    <property type="entry name" value="RRM_1"/>
    <property type="match status" value="2"/>
</dbReference>
<evidence type="ECO:0000256" key="2">
    <source>
        <dbReference type="ARBA" id="ARBA00022664"/>
    </source>
</evidence>
<dbReference type="InterPro" id="IPR012677">
    <property type="entry name" value="Nucleotide-bd_a/b_plait_sf"/>
</dbReference>
<keyword evidence="5" id="KW-0508">mRNA splicing</keyword>
<dbReference type="GO" id="GO:0005684">
    <property type="term" value="C:U2-type spliceosomal complex"/>
    <property type="evidence" value="ECO:0007669"/>
    <property type="project" value="TreeGrafter"/>
</dbReference>
<dbReference type="Gene3D" id="3.30.70.330">
    <property type="match status" value="2"/>
</dbReference>
<feature type="domain" description="RRM" evidence="8">
    <location>
        <begin position="389"/>
        <end position="474"/>
    </location>
</feature>
<dbReference type="GO" id="GO:0000398">
    <property type="term" value="P:mRNA splicing, via spliceosome"/>
    <property type="evidence" value="ECO:0007669"/>
    <property type="project" value="InterPro"/>
</dbReference>